<dbReference type="EMBL" id="QFNN01000119">
    <property type="protein sequence ID" value="PZO87692.1"/>
    <property type="molecule type" value="Genomic_DNA"/>
</dbReference>
<sequence length="103" mass="11714">MLRSSTSHFVVNDAENIFLGMRSKALSKRLAVGLGMRIDDLRSDWRIITVRANADEPICYVMTLAEIRASAKQDRNGGAWWLDPPAYDRDEFREAWGRIVATT</sequence>
<protein>
    <submittedName>
        <fullName evidence="1">Uncharacterized protein</fullName>
    </submittedName>
</protein>
<gene>
    <name evidence="1" type="ORF">DI623_14210</name>
</gene>
<name>A0A2W5A375_9SPHN</name>
<dbReference type="AlphaFoldDB" id="A0A2W5A375"/>
<accession>A0A2W5A375</accession>
<dbReference type="Proteomes" id="UP000249066">
    <property type="component" value="Unassembled WGS sequence"/>
</dbReference>
<reference evidence="1 2" key="1">
    <citation type="submission" date="2017-08" db="EMBL/GenBank/DDBJ databases">
        <title>Infants hospitalized years apart are colonized by the same room-sourced microbial strains.</title>
        <authorList>
            <person name="Brooks B."/>
            <person name="Olm M.R."/>
            <person name="Firek B.A."/>
            <person name="Baker R."/>
            <person name="Thomas B.C."/>
            <person name="Morowitz M.J."/>
            <person name="Banfield J.F."/>
        </authorList>
    </citation>
    <scope>NUCLEOTIDE SEQUENCE [LARGE SCALE GENOMIC DNA]</scope>
    <source>
        <strain evidence="1">S2_018_000_R2_101</strain>
    </source>
</reference>
<comment type="caution">
    <text evidence="1">The sequence shown here is derived from an EMBL/GenBank/DDBJ whole genome shotgun (WGS) entry which is preliminary data.</text>
</comment>
<proteinExistence type="predicted"/>
<organism evidence="1 2">
    <name type="scientific">Sphingomonas sanxanigenens</name>
    <dbReference type="NCBI Taxonomy" id="397260"/>
    <lineage>
        <taxon>Bacteria</taxon>
        <taxon>Pseudomonadati</taxon>
        <taxon>Pseudomonadota</taxon>
        <taxon>Alphaproteobacteria</taxon>
        <taxon>Sphingomonadales</taxon>
        <taxon>Sphingomonadaceae</taxon>
        <taxon>Sphingomonas</taxon>
    </lineage>
</organism>
<evidence type="ECO:0000313" key="2">
    <source>
        <dbReference type="Proteomes" id="UP000249066"/>
    </source>
</evidence>
<evidence type="ECO:0000313" key="1">
    <source>
        <dbReference type="EMBL" id="PZO87692.1"/>
    </source>
</evidence>